<dbReference type="Gene3D" id="3.40.50.300">
    <property type="entry name" value="P-loop containing nucleotide triphosphate hydrolases"/>
    <property type="match status" value="1"/>
</dbReference>
<proteinExistence type="predicted"/>
<name>A0A497E3K9_UNCAE</name>
<sequence>MEKAEVIAVANPKGGCGKTTTAINLGACVAAQGRKVLLIDLDPQSGATAGVGMKPRLFEISIGELLSNSAVGVEKAVYSTKVGGLFIIPAKPSLAEVEVQLRRQRGGGLILKDKLESILSEYDYIFIDTSPSLGALTLNALAVSDKVIVPVQTQFYALRGLAQLLNMVNIVRERIDPDLCKVRILATMYDPRTRLSQSILSELRKNFKEKLFHTIIPVSTRLAEAPSYGLPGFLYDPSCSGTKAYQRLAMEVISDEKK</sequence>
<organism evidence="2 3">
    <name type="scientific">Aerophobetes bacterium</name>
    <dbReference type="NCBI Taxonomy" id="2030807"/>
    <lineage>
        <taxon>Bacteria</taxon>
        <taxon>Candidatus Aerophobota</taxon>
    </lineage>
</organism>
<evidence type="ECO:0000313" key="3">
    <source>
        <dbReference type="Proteomes" id="UP000279422"/>
    </source>
</evidence>
<reference evidence="2 3" key="1">
    <citation type="submission" date="2018-06" db="EMBL/GenBank/DDBJ databases">
        <title>Extensive metabolic versatility and redundancy in microbially diverse, dynamic hydrothermal sediments.</title>
        <authorList>
            <person name="Dombrowski N."/>
            <person name="Teske A."/>
            <person name="Baker B.J."/>
        </authorList>
    </citation>
    <scope>NUCLEOTIDE SEQUENCE [LARGE SCALE GENOMIC DNA]</scope>
    <source>
        <strain evidence="2">B47_G16</strain>
    </source>
</reference>
<dbReference type="PANTHER" id="PTHR13696:SF52">
    <property type="entry name" value="PARA FAMILY PROTEIN CT_582"/>
    <property type="match status" value="1"/>
</dbReference>
<evidence type="ECO:0000313" key="2">
    <source>
        <dbReference type="EMBL" id="RLE09255.1"/>
    </source>
</evidence>
<accession>A0A497E3K9</accession>
<dbReference type="AlphaFoldDB" id="A0A497E3K9"/>
<dbReference type="InterPro" id="IPR025669">
    <property type="entry name" value="AAA_dom"/>
</dbReference>
<comment type="caution">
    <text evidence="2">The sequence shown here is derived from an EMBL/GenBank/DDBJ whole genome shotgun (WGS) entry which is preliminary data.</text>
</comment>
<dbReference type="Proteomes" id="UP000279422">
    <property type="component" value="Unassembled WGS sequence"/>
</dbReference>
<dbReference type="InterPro" id="IPR027417">
    <property type="entry name" value="P-loop_NTPase"/>
</dbReference>
<dbReference type="PANTHER" id="PTHR13696">
    <property type="entry name" value="P-LOOP CONTAINING NUCLEOSIDE TRIPHOSPHATE HYDROLASE"/>
    <property type="match status" value="1"/>
</dbReference>
<dbReference type="Pfam" id="PF13614">
    <property type="entry name" value="AAA_31"/>
    <property type="match status" value="1"/>
</dbReference>
<dbReference type="FunFam" id="3.40.50.300:FF:000285">
    <property type="entry name" value="Sporulation initiation inhibitor Soj"/>
    <property type="match status" value="1"/>
</dbReference>
<dbReference type="InterPro" id="IPR050678">
    <property type="entry name" value="DNA_Partitioning_ATPase"/>
</dbReference>
<dbReference type="SUPFAM" id="SSF52540">
    <property type="entry name" value="P-loop containing nucleoside triphosphate hydrolases"/>
    <property type="match status" value="1"/>
</dbReference>
<dbReference type="CDD" id="cd02042">
    <property type="entry name" value="ParAB_family"/>
    <property type="match status" value="1"/>
</dbReference>
<protein>
    <submittedName>
        <fullName evidence="2">ParA family protein</fullName>
    </submittedName>
</protein>
<gene>
    <name evidence="2" type="ORF">DRJ00_04675</name>
</gene>
<evidence type="ECO:0000259" key="1">
    <source>
        <dbReference type="Pfam" id="PF13614"/>
    </source>
</evidence>
<feature type="domain" description="AAA" evidence="1">
    <location>
        <begin position="5"/>
        <end position="179"/>
    </location>
</feature>
<dbReference type="EMBL" id="QMPZ01000054">
    <property type="protein sequence ID" value="RLE09255.1"/>
    <property type="molecule type" value="Genomic_DNA"/>
</dbReference>